<dbReference type="RefSeq" id="WP_101236547.1">
    <property type="nucleotide sequence ID" value="NZ_PISJ01000013.1"/>
</dbReference>
<dbReference type="AlphaFoldDB" id="A0A2N0WET5"/>
<comment type="caution">
    <text evidence="1">The sequence shown here is derived from an EMBL/GenBank/DDBJ whole genome shotgun (WGS) entry which is preliminary data.</text>
</comment>
<gene>
    <name evidence="1" type="ORF">CW311_11190</name>
</gene>
<evidence type="ECO:0000313" key="1">
    <source>
        <dbReference type="EMBL" id="PKF33365.1"/>
    </source>
</evidence>
<dbReference type="EMBL" id="PISJ01000013">
    <property type="protein sequence ID" value="PKF33365.1"/>
    <property type="molecule type" value="Genomic_DNA"/>
</dbReference>
<accession>A0A2N0WET5</accession>
<protein>
    <recommendedName>
        <fullName evidence="3">Acyl-CoA thioesterase</fullName>
    </recommendedName>
</protein>
<proteinExistence type="predicted"/>
<evidence type="ECO:0008006" key="3">
    <source>
        <dbReference type="Google" id="ProtNLM"/>
    </source>
</evidence>
<name>A0A2N0WET5_9GAMM</name>
<dbReference type="Proteomes" id="UP000233553">
    <property type="component" value="Unassembled WGS sequence"/>
</dbReference>
<organism evidence="1 2">
    <name type="scientific">Acinetobacter proteolyticus</name>
    <dbReference type="NCBI Taxonomy" id="1776741"/>
    <lineage>
        <taxon>Bacteria</taxon>
        <taxon>Pseudomonadati</taxon>
        <taxon>Pseudomonadota</taxon>
        <taxon>Gammaproteobacteria</taxon>
        <taxon>Moraxellales</taxon>
        <taxon>Moraxellaceae</taxon>
        <taxon>Acinetobacter</taxon>
    </lineage>
</organism>
<sequence>MKISSLEPQPILTSWTTEQDCFLIENSSLSIEELRVHLPYTEDEIRVRKSLLGLVRRQRQMNRM</sequence>
<evidence type="ECO:0000313" key="2">
    <source>
        <dbReference type="Proteomes" id="UP000233553"/>
    </source>
</evidence>
<reference evidence="1 2" key="1">
    <citation type="submission" date="2017-12" db="EMBL/GenBank/DDBJ databases">
        <title>Draft Genome sequences of multiple microbial strains isolated from spacecraft associated surfaces.</title>
        <authorList>
            <person name="Seuylemezian A."/>
            <person name="Vaishampayan P."/>
            <person name="Venkateswaran K."/>
        </authorList>
    </citation>
    <scope>NUCLEOTIDE SEQUENCE [LARGE SCALE GENOMIC DNA]</scope>
    <source>
        <strain evidence="1 2">2P01AA</strain>
    </source>
</reference>